<evidence type="ECO:0000256" key="2">
    <source>
        <dbReference type="ARBA" id="ARBA00022741"/>
    </source>
</evidence>
<feature type="domain" description="UvrD-like helicase ATP-binding" evidence="15">
    <location>
        <begin position="1"/>
        <end position="409"/>
    </location>
</feature>
<evidence type="ECO:0000256" key="8">
    <source>
        <dbReference type="ARBA" id="ARBA00023125"/>
    </source>
</evidence>
<keyword evidence="17" id="KW-1185">Reference proteome</keyword>
<evidence type="ECO:0000259" key="15">
    <source>
        <dbReference type="PROSITE" id="PS51198"/>
    </source>
</evidence>
<sequence>MVDFLALEASAGSGKTFNLSVRVVSLILNGANLNSIMALTFTNKAAAEMKNKIIDLFLNLENKEAELEKISLQTGLNKAQILDKRDELKEEFLNSNLKISTIDSFFSTIIKSFSLNLGISPDFEMMDENEFKGLVRDEFLNSLSKDETRNLVSFVLNDENKNLEKSLELIESLYEKSDDFKFKKDAIFPGSDLVMQKQKALRDYAIKNNASSTAINSFNANSPFEILKKGYINKESLNYRTYSKIYTSELDDMFQELKDSLEKYFIALEEYKFSNLGSLLEIYEKARKKVVLRENKLTFFDITKFAYELLSKDEFKELLYFRLDAKITHLLIDEFQDTSVLQYKILKPLIDEIVAGYGQNGLGSFFYVGDTKQSIYRFRGGVKELFNKLKDDDFPQIVSDSLDTNYRSDGIIVNFINSLFNGVDNFHYKDQKVSENHQDKGFVEVVSADENVAQKAALKAKEMIDLGVYPDDIAILCWKNSDIDLLKKELDDLGVKSSGVGGELLFNTPFVRSVLECIKFQITKEEIYAKNVYSLIAKEPKQLNLDLKKSVEQTVIEVAKSLDVSLDKISQFIEISKNYESIIHLAFGNDDTKSGDDEQSGVVLLTIHKSKGLEFDHLIVCDRISGDSNDSDKIIQEFDAKDFRWRFAYKISGRENVDDFYSELLKTRNILDDDENLNKIYVALTRAVHSLKIIKNEIQKPRNPTFFSEVSQKEPFFYIENSKQGKFEVEQKEPILQKAPNPISLIKVEAQESQKTKDKSENSEFISYGVALHYTLESLCGFGEEELNLAILKSKNRYAKFLGDDKFESIKHRVGMLLNDPKFINLLNGAEIYKELPIKVDGGLNYIDLLAVKSDEVFIVDYKTGESFKDSHKKQVLGYKYAISDVFAPKEIRCVIVYILEDKILIKEV</sequence>
<keyword evidence="6" id="KW-0269">Exonuclease</keyword>
<evidence type="ECO:0000256" key="14">
    <source>
        <dbReference type="PROSITE-ProRule" id="PRU00560"/>
    </source>
</evidence>
<proteinExistence type="predicted"/>
<accession>A0A7M1LGG9</accession>
<keyword evidence="2 14" id="KW-0547">Nucleotide-binding</keyword>
<dbReference type="EMBL" id="CP063078">
    <property type="protein sequence ID" value="QOQ86585.1"/>
    <property type="molecule type" value="Genomic_DNA"/>
</dbReference>
<keyword evidence="7 14" id="KW-0067">ATP-binding</keyword>
<evidence type="ECO:0000256" key="10">
    <source>
        <dbReference type="ARBA" id="ARBA00023235"/>
    </source>
</evidence>
<gene>
    <name evidence="16" type="ORF">IMC76_04960</name>
</gene>
<dbReference type="InterPro" id="IPR014016">
    <property type="entry name" value="UvrD-like_ATP-bd"/>
</dbReference>
<dbReference type="GO" id="GO:0000725">
    <property type="term" value="P:recombinational repair"/>
    <property type="evidence" value="ECO:0007669"/>
    <property type="project" value="TreeGrafter"/>
</dbReference>
<protein>
    <recommendedName>
        <fullName evidence="12">DNA 3'-5' helicase</fullName>
        <ecNumber evidence="12">5.6.2.4</ecNumber>
    </recommendedName>
</protein>
<dbReference type="InterPro" id="IPR000212">
    <property type="entry name" value="DNA_helicase_UvrD/REP"/>
</dbReference>
<comment type="catalytic activity">
    <reaction evidence="11">
        <text>Couples ATP hydrolysis with the unwinding of duplex DNA by translocating in the 3'-5' direction.</text>
        <dbReference type="EC" id="5.6.2.4"/>
    </reaction>
</comment>
<dbReference type="NCBIfam" id="NF010487">
    <property type="entry name" value="PRK13909.1-4"/>
    <property type="match status" value="1"/>
</dbReference>
<dbReference type="Pfam" id="PF13361">
    <property type="entry name" value="UvrD_C"/>
    <property type="match status" value="2"/>
</dbReference>
<evidence type="ECO:0000256" key="11">
    <source>
        <dbReference type="ARBA" id="ARBA00034617"/>
    </source>
</evidence>
<comment type="catalytic activity">
    <reaction evidence="13">
        <text>ATP + H2O = ADP + phosphate + H(+)</text>
        <dbReference type="Rhea" id="RHEA:13065"/>
        <dbReference type="ChEBI" id="CHEBI:15377"/>
        <dbReference type="ChEBI" id="CHEBI:15378"/>
        <dbReference type="ChEBI" id="CHEBI:30616"/>
        <dbReference type="ChEBI" id="CHEBI:43474"/>
        <dbReference type="ChEBI" id="CHEBI:456216"/>
        <dbReference type="EC" id="5.6.2.4"/>
    </reaction>
</comment>
<dbReference type="GO" id="GO:0043138">
    <property type="term" value="F:3'-5' DNA helicase activity"/>
    <property type="evidence" value="ECO:0007669"/>
    <property type="project" value="UniProtKB-EC"/>
</dbReference>
<evidence type="ECO:0000256" key="6">
    <source>
        <dbReference type="ARBA" id="ARBA00022839"/>
    </source>
</evidence>
<dbReference type="InterPro" id="IPR027417">
    <property type="entry name" value="P-loop_NTPase"/>
</dbReference>
<dbReference type="InterPro" id="IPR014017">
    <property type="entry name" value="DNA_helicase_UvrD-like_C"/>
</dbReference>
<keyword evidence="1" id="KW-0540">Nuclease</keyword>
<dbReference type="Pfam" id="PF00580">
    <property type="entry name" value="UvrD-helicase"/>
    <property type="match status" value="1"/>
</dbReference>
<dbReference type="PANTHER" id="PTHR11070">
    <property type="entry name" value="UVRD / RECB / PCRA DNA HELICASE FAMILY MEMBER"/>
    <property type="match status" value="1"/>
</dbReference>
<name>A0A7M1LGG9_9BACT</name>
<dbReference type="InterPro" id="IPR011604">
    <property type="entry name" value="PDDEXK-like_dom_sf"/>
</dbReference>
<dbReference type="GO" id="GO:0004527">
    <property type="term" value="F:exonuclease activity"/>
    <property type="evidence" value="ECO:0007669"/>
    <property type="project" value="UniProtKB-KW"/>
</dbReference>
<dbReference type="GO" id="GO:0005524">
    <property type="term" value="F:ATP binding"/>
    <property type="evidence" value="ECO:0007669"/>
    <property type="project" value="UniProtKB-UniRule"/>
</dbReference>
<dbReference type="Gene3D" id="3.90.320.10">
    <property type="match status" value="1"/>
</dbReference>
<evidence type="ECO:0000256" key="3">
    <source>
        <dbReference type="ARBA" id="ARBA00022763"/>
    </source>
</evidence>
<keyword evidence="10" id="KW-0413">Isomerase</keyword>
<dbReference type="AlphaFoldDB" id="A0A7M1LGG9"/>
<dbReference type="PANTHER" id="PTHR11070:SF67">
    <property type="entry name" value="DNA 3'-5' HELICASE"/>
    <property type="match status" value="1"/>
</dbReference>
<dbReference type="GO" id="GO:0005829">
    <property type="term" value="C:cytosol"/>
    <property type="evidence" value="ECO:0007669"/>
    <property type="project" value="TreeGrafter"/>
</dbReference>
<dbReference type="Proteomes" id="UP000594749">
    <property type="component" value="Chromosome"/>
</dbReference>
<evidence type="ECO:0000256" key="13">
    <source>
        <dbReference type="ARBA" id="ARBA00048988"/>
    </source>
</evidence>
<keyword evidence="3" id="KW-0227">DNA damage</keyword>
<keyword evidence="5 14" id="KW-0347">Helicase</keyword>
<feature type="binding site" evidence="14">
    <location>
        <begin position="9"/>
        <end position="16"/>
    </location>
    <ligand>
        <name>ATP</name>
        <dbReference type="ChEBI" id="CHEBI:30616"/>
    </ligand>
</feature>
<dbReference type="RefSeq" id="WP_025802806.1">
    <property type="nucleotide sequence ID" value="NZ_CP053842.1"/>
</dbReference>
<dbReference type="SUPFAM" id="SSF52540">
    <property type="entry name" value="P-loop containing nucleoside triphosphate hydrolases"/>
    <property type="match status" value="1"/>
</dbReference>
<evidence type="ECO:0000313" key="17">
    <source>
        <dbReference type="Proteomes" id="UP000594749"/>
    </source>
</evidence>
<dbReference type="PROSITE" id="PS51198">
    <property type="entry name" value="UVRD_HELICASE_ATP_BIND"/>
    <property type="match status" value="1"/>
</dbReference>
<evidence type="ECO:0000313" key="16">
    <source>
        <dbReference type="EMBL" id="QOQ86585.1"/>
    </source>
</evidence>
<evidence type="ECO:0000256" key="12">
    <source>
        <dbReference type="ARBA" id="ARBA00034808"/>
    </source>
</evidence>
<organism evidence="16 17">
    <name type="scientific">Campylobacter corcagiensis</name>
    <dbReference type="NCBI Taxonomy" id="1448857"/>
    <lineage>
        <taxon>Bacteria</taxon>
        <taxon>Pseudomonadati</taxon>
        <taxon>Campylobacterota</taxon>
        <taxon>Epsilonproteobacteria</taxon>
        <taxon>Campylobacterales</taxon>
        <taxon>Campylobacteraceae</taxon>
        <taxon>Campylobacter</taxon>
    </lineage>
</organism>
<evidence type="ECO:0000256" key="7">
    <source>
        <dbReference type="ARBA" id="ARBA00022840"/>
    </source>
</evidence>
<keyword evidence="9" id="KW-0234">DNA repair</keyword>
<dbReference type="EC" id="5.6.2.4" evidence="12"/>
<dbReference type="OrthoDB" id="9810135at2"/>
<evidence type="ECO:0000256" key="5">
    <source>
        <dbReference type="ARBA" id="ARBA00022806"/>
    </source>
</evidence>
<dbReference type="NCBIfam" id="NF010485">
    <property type="entry name" value="PRK13909.1-2"/>
    <property type="match status" value="1"/>
</dbReference>
<keyword evidence="4 14" id="KW-0378">Hydrolase</keyword>
<keyword evidence="8" id="KW-0238">DNA-binding</keyword>
<dbReference type="GO" id="GO:0003677">
    <property type="term" value="F:DNA binding"/>
    <property type="evidence" value="ECO:0007669"/>
    <property type="project" value="UniProtKB-KW"/>
</dbReference>
<reference evidence="16 17" key="1">
    <citation type="submission" date="2020-10" db="EMBL/GenBank/DDBJ databases">
        <title>Campylobacter and Helicobacter PacBio genomes.</title>
        <authorList>
            <person name="Lane C."/>
        </authorList>
    </citation>
    <scope>NUCLEOTIDE SEQUENCE [LARGE SCALE GENOMIC DNA]</scope>
    <source>
        <strain evidence="16 17">2016D-0077</strain>
    </source>
</reference>
<evidence type="ECO:0000256" key="1">
    <source>
        <dbReference type="ARBA" id="ARBA00022722"/>
    </source>
</evidence>
<evidence type="ECO:0000256" key="4">
    <source>
        <dbReference type="ARBA" id="ARBA00022801"/>
    </source>
</evidence>
<evidence type="ECO:0000256" key="9">
    <source>
        <dbReference type="ARBA" id="ARBA00023204"/>
    </source>
</evidence>
<dbReference type="Gene3D" id="3.40.50.300">
    <property type="entry name" value="P-loop containing nucleotide triphosphate hydrolases"/>
    <property type="match status" value="4"/>
</dbReference>